<accession>A0DXA3</accession>
<feature type="domain" description="Thioredoxin" evidence="1">
    <location>
        <begin position="1"/>
        <end position="120"/>
    </location>
</feature>
<dbReference type="SUPFAM" id="SSF52833">
    <property type="entry name" value="Thioredoxin-like"/>
    <property type="match status" value="1"/>
</dbReference>
<dbReference type="Pfam" id="PF00085">
    <property type="entry name" value="Thioredoxin"/>
    <property type="match status" value="1"/>
</dbReference>
<dbReference type="InterPro" id="IPR036249">
    <property type="entry name" value="Thioredoxin-like_sf"/>
</dbReference>
<name>A0DXA3_PARTE</name>
<evidence type="ECO:0000259" key="1">
    <source>
        <dbReference type="PROSITE" id="PS51352"/>
    </source>
</evidence>
<evidence type="ECO:0000313" key="2">
    <source>
        <dbReference type="EMBL" id="CAK87670.1"/>
    </source>
</evidence>
<dbReference type="KEGG" id="ptm:GSPATT00021302001"/>
<dbReference type="Proteomes" id="UP000000600">
    <property type="component" value="Unassembled WGS sequence"/>
</dbReference>
<dbReference type="AlphaFoldDB" id="A0DXA3"/>
<evidence type="ECO:0000313" key="3">
    <source>
        <dbReference type="Proteomes" id="UP000000600"/>
    </source>
</evidence>
<organism evidence="2 3">
    <name type="scientific">Paramecium tetraurelia</name>
    <dbReference type="NCBI Taxonomy" id="5888"/>
    <lineage>
        <taxon>Eukaryota</taxon>
        <taxon>Sar</taxon>
        <taxon>Alveolata</taxon>
        <taxon>Ciliophora</taxon>
        <taxon>Intramacronucleata</taxon>
        <taxon>Oligohymenophorea</taxon>
        <taxon>Peniculida</taxon>
        <taxon>Parameciidae</taxon>
        <taxon>Paramecium</taxon>
    </lineage>
</organism>
<dbReference type="EMBL" id="CT868629">
    <property type="protein sequence ID" value="CAK87670.1"/>
    <property type="molecule type" value="Genomic_DNA"/>
</dbReference>
<dbReference type="eggNOG" id="KOG0190">
    <property type="taxonomic scope" value="Eukaryota"/>
</dbReference>
<dbReference type="PANTHER" id="PTHR45672">
    <property type="entry name" value="PROTEIN DISULFIDE-ISOMERASE C17H9.14C-RELATED"/>
    <property type="match status" value="1"/>
</dbReference>
<dbReference type="STRING" id="5888.A0DXA3"/>
<dbReference type="HOGENOM" id="CLU_090389_4_3_1"/>
<keyword evidence="3" id="KW-1185">Reference proteome</keyword>
<proteinExistence type="predicted"/>
<dbReference type="FunFam" id="3.40.30.10:FF:000551">
    <property type="entry name" value="Protein disulfide isomerase"/>
    <property type="match status" value="1"/>
</dbReference>
<dbReference type="GeneID" id="5040852"/>
<gene>
    <name evidence="2" type="ORF">GSPATT00021302001</name>
</gene>
<dbReference type="RefSeq" id="XP_001455067.1">
    <property type="nucleotide sequence ID" value="XM_001455030.1"/>
</dbReference>
<protein>
    <recommendedName>
        <fullName evidence="1">Thioredoxin domain-containing protein</fullName>
    </recommendedName>
</protein>
<dbReference type="Gene3D" id="3.40.30.10">
    <property type="entry name" value="Glutaredoxin"/>
    <property type="match status" value="1"/>
</dbReference>
<sequence>MTVLAENDIKEQVVQLTSDNFKSIVLDSKQDVLVKFHLPWCSLCKNMDEIYKALAKIYAYSEYVVIAEMDWTKHKTDLVEVKGFPTLLFYKKKGGKLEIIKYQRDRTLKDLKEFIKEKQSFQIEDL</sequence>
<dbReference type="PROSITE" id="PS51352">
    <property type="entry name" value="THIOREDOXIN_2"/>
    <property type="match status" value="1"/>
</dbReference>
<dbReference type="PRINTS" id="PR00421">
    <property type="entry name" value="THIOREDOXIN"/>
</dbReference>
<dbReference type="InterPro" id="IPR051063">
    <property type="entry name" value="PDI"/>
</dbReference>
<dbReference type="InParanoid" id="A0DXA3"/>
<dbReference type="InterPro" id="IPR013766">
    <property type="entry name" value="Thioredoxin_domain"/>
</dbReference>
<reference evidence="2 3" key="1">
    <citation type="journal article" date="2006" name="Nature">
        <title>Global trends of whole-genome duplications revealed by the ciliate Paramecium tetraurelia.</title>
        <authorList>
            <consortium name="Genoscope"/>
            <person name="Aury J.-M."/>
            <person name="Jaillon O."/>
            <person name="Duret L."/>
            <person name="Noel B."/>
            <person name="Jubin C."/>
            <person name="Porcel B.M."/>
            <person name="Segurens B."/>
            <person name="Daubin V."/>
            <person name="Anthouard V."/>
            <person name="Aiach N."/>
            <person name="Arnaiz O."/>
            <person name="Billaut A."/>
            <person name="Beisson J."/>
            <person name="Blanc I."/>
            <person name="Bouhouche K."/>
            <person name="Camara F."/>
            <person name="Duharcourt S."/>
            <person name="Guigo R."/>
            <person name="Gogendeau D."/>
            <person name="Katinka M."/>
            <person name="Keller A.-M."/>
            <person name="Kissmehl R."/>
            <person name="Klotz C."/>
            <person name="Koll F."/>
            <person name="Le Moue A."/>
            <person name="Lepere C."/>
            <person name="Malinsky S."/>
            <person name="Nowacki M."/>
            <person name="Nowak J.K."/>
            <person name="Plattner H."/>
            <person name="Poulain J."/>
            <person name="Ruiz F."/>
            <person name="Serrano V."/>
            <person name="Zagulski M."/>
            <person name="Dessen P."/>
            <person name="Betermier M."/>
            <person name="Weissenbach J."/>
            <person name="Scarpelli C."/>
            <person name="Schachter V."/>
            <person name="Sperling L."/>
            <person name="Meyer E."/>
            <person name="Cohen J."/>
            <person name="Wincker P."/>
        </authorList>
    </citation>
    <scope>NUCLEOTIDE SEQUENCE [LARGE SCALE GENOMIC DNA]</scope>
    <source>
        <strain evidence="2 3">Stock d4-2</strain>
    </source>
</reference>
<dbReference type="OrthoDB" id="72053at2759"/>
<dbReference type="PANTHER" id="PTHR45672:SF11">
    <property type="entry name" value="PROTEIN DISULFIDE-ISOMERASE C17H9.14C"/>
    <property type="match status" value="1"/>
</dbReference>